<sequence length="159" mass="17465">MRALRRRAKIGGMSAARLCFLLLVALAVPAAAQPAADRKAPPRPAQAEPAPPPPQQPQAAPPYERQLLRLSEMLGALHHLRSVCSATDANTWRDRMAALIEAEAPAPDRRDRLAGAFNDSYRAWARSYRACTPAAELAVRRFLDETSQLVADVNERYGQ</sequence>
<dbReference type="EMBL" id="JBHUER010000004">
    <property type="protein sequence ID" value="MFD1702834.1"/>
    <property type="molecule type" value="Genomic_DNA"/>
</dbReference>
<feature type="compositionally biased region" description="Pro residues" evidence="1">
    <location>
        <begin position="49"/>
        <end position="60"/>
    </location>
</feature>
<protein>
    <submittedName>
        <fullName evidence="3">TIGR02301 family protein</fullName>
    </submittedName>
</protein>
<feature type="chain" id="PRO_5046519161" evidence="2">
    <location>
        <begin position="31"/>
        <end position="159"/>
    </location>
</feature>
<proteinExistence type="predicted"/>
<evidence type="ECO:0000256" key="1">
    <source>
        <dbReference type="SAM" id="MobiDB-lite"/>
    </source>
</evidence>
<organism evidence="3 4">
    <name type="scientific">Methylopila henanensis</name>
    <dbReference type="NCBI Taxonomy" id="873516"/>
    <lineage>
        <taxon>Bacteria</taxon>
        <taxon>Pseudomonadati</taxon>
        <taxon>Pseudomonadota</taxon>
        <taxon>Alphaproteobacteria</taxon>
        <taxon>Hyphomicrobiales</taxon>
        <taxon>Methylopilaceae</taxon>
        <taxon>Methylopila</taxon>
    </lineage>
</organism>
<gene>
    <name evidence="3" type="ORF">ACFSCV_07435</name>
</gene>
<keyword evidence="2" id="KW-0732">Signal</keyword>
<evidence type="ECO:0000256" key="2">
    <source>
        <dbReference type="SAM" id="SignalP"/>
    </source>
</evidence>
<feature type="signal peptide" evidence="2">
    <location>
        <begin position="1"/>
        <end position="30"/>
    </location>
</feature>
<name>A0ABW4K6H2_9HYPH</name>
<dbReference type="NCBIfam" id="TIGR02301">
    <property type="entry name" value="TIGR02301 family protein"/>
    <property type="match status" value="1"/>
</dbReference>
<dbReference type="InterPro" id="IPR012645">
    <property type="entry name" value="CHP02301"/>
</dbReference>
<evidence type="ECO:0000313" key="4">
    <source>
        <dbReference type="Proteomes" id="UP001597308"/>
    </source>
</evidence>
<dbReference type="Proteomes" id="UP001597308">
    <property type="component" value="Unassembled WGS sequence"/>
</dbReference>
<feature type="region of interest" description="Disordered" evidence="1">
    <location>
        <begin position="34"/>
        <end position="64"/>
    </location>
</feature>
<evidence type="ECO:0000313" key="3">
    <source>
        <dbReference type="EMBL" id="MFD1702834.1"/>
    </source>
</evidence>
<comment type="caution">
    <text evidence="3">The sequence shown here is derived from an EMBL/GenBank/DDBJ whole genome shotgun (WGS) entry which is preliminary data.</text>
</comment>
<accession>A0ABW4K6H2</accession>
<reference evidence="4" key="1">
    <citation type="journal article" date="2019" name="Int. J. Syst. Evol. Microbiol.">
        <title>The Global Catalogue of Microorganisms (GCM) 10K type strain sequencing project: providing services to taxonomists for standard genome sequencing and annotation.</title>
        <authorList>
            <consortium name="The Broad Institute Genomics Platform"/>
            <consortium name="The Broad Institute Genome Sequencing Center for Infectious Disease"/>
            <person name="Wu L."/>
            <person name="Ma J."/>
        </authorList>
    </citation>
    <scope>NUCLEOTIDE SEQUENCE [LARGE SCALE GENOMIC DNA]</scope>
    <source>
        <strain evidence="4">KCTC 23707</strain>
    </source>
</reference>
<keyword evidence="4" id="KW-1185">Reference proteome</keyword>
<dbReference type="RefSeq" id="WP_378798482.1">
    <property type="nucleotide sequence ID" value="NZ_JBHUER010000004.1"/>
</dbReference>
<dbReference type="Pfam" id="PF09539">
    <property type="entry name" value="DUF2385"/>
    <property type="match status" value="1"/>
</dbReference>